<protein>
    <submittedName>
        <fullName evidence="2">Uncharacterized protein</fullName>
    </submittedName>
</protein>
<proteinExistence type="predicted"/>
<organism evidence="2 3">
    <name type="scientific">Candidatus Methanofastidiosum methylothiophilum</name>
    <dbReference type="NCBI Taxonomy" id="1705564"/>
    <lineage>
        <taxon>Archaea</taxon>
        <taxon>Methanobacteriati</taxon>
        <taxon>Methanobacteriota</taxon>
        <taxon>Stenosarchaea group</taxon>
        <taxon>Candidatus Methanofastidiosia</taxon>
        <taxon>Candidatus Methanofastidiosales</taxon>
        <taxon>Candidatus Methanofastidiosaceae</taxon>
        <taxon>Candidatus Methanofastidiosum</taxon>
    </lineage>
</organism>
<name>A0A150IYJ5_9EURY</name>
<comment type="caution">
    <text evidence="2">The sequence shown here is derived from an EMBL/GenBank/DDBJ whole genome shotgun (WGS) entry which is preliminary data.</text>
</comment>
<feature type="transmembrane region" description="Helical" evidence="1">
    <location>
        <begin position="15"/>
        <end position="35"/>
    </location>
</feature>
<keyword evidence="1" id="KW-1133">Transmembrane helix</keyword>
<dbReference type="Proteomes" id="UP000075578">
    <property type="component" value="Unassembled WGS sequence"/>
</dbReference>
<keyword evidence="1" id="KW-0812">Transmembrane</keyword>
<sequence length="84" mass="9584">MVIYGNPMISKEARISILFISFFIVISLLSSINQYLKDEYVMASIGLILALALAPFLLSILHRDLKEMQGRINTQQQQLQQSKK</sequence>
<keyword evidence="1" id="KW-0472">Membrane</keyword>
<evidence type="ECO:0000256" key="1">
    <source>
        <dbReference type="SAM" id="Phobius"/>
    </source>
</evidence>
<feature type="transmembrane region" description="Helical" evidence="1">
    <location>
        <begin position="41"/>
        <end position="61"/>
    </location>
</feature>
<dbReference type="EMBL" id="LNGD01000089">
    <property type="protein sequence ID" value="KYC50039.1"/>
    <property type="molecule type" value="Genomic_DNA"/>
</dbReference>
<evidence type="ECO:0000313" key="2">
    <source>
        <dbReference type="EMBL" id="KYC50039.1"/>
    </source>
</evidence>
<reference evidence="2 3" key="1">
    <citation type="journal article" date="2016" name="ISME J.">
        <title>Chasing the elusive Euryarchaeota class WSA2: genomes reveal a uniquely fastidious methyl-reducing methanogen.</title>
        <authorList>
            <person name="Nobu M.K."/>
            <person name="Narihiro T."/>
            <person name="Kuroda K."/>
            <person name="Mei R."/>
            <person name="Liu W.T."/>
        </authorList>
    </citation>
    <scope>NUCLEOTIDE SEQUENCE [LARGE SCALE GENOMIC DNA]</scope>
    <source>
        <strain evidence="2">U1lsi0528_Bin089</strain>
    </source>
</reference>
<evidence type="ECO:0000313" key="3">
    <source>
        <dbReference type="Proteomes" id="UP000075578"/>
    </source>
</evidence>
<accession>A0A150IYJ5</accession>
<gene>
    <name evidence="2" type="ORF">AMQ74_01325</name>
</gene>
<dbReference type="AlphaFoldDB" id="A0A150IYJ5"/>